<sequence>MKKSVTGKLSAVGLGAIIGMTSLFAAQAQAEEQYLPSLVYRTGPFAPSGVGFADGFADYVRLINERDGGINGVRIRMEECETAYSNDRGVECYERLKDRGNGATVVAPLSTGITYALIPRAKSDNIVVHSMGYGRADAADGRVMDWVFMVPTTYWSSTTVTMAYIAEQEGGWENLEGKTIVHAYHDSAYGREPLGVLRGYAEEYGFTLEEMAISPPGVEQRSVWTQIRRMQPDWVSLFGWGVMNPTAIRTAASVGIDRERIIGGIYAAQDDAVEPAGSAAEGYKAVTFHGPGRDYPVYDDLEEYVYGPGNEAGDGDQIGNIAYNRGLINAAYIVEAWRQAQDEFGEGEVMGRDETKWAWNQLTISQERTQELGMEGLMPPVNVTCEDHEGGGLARIQQWDGEQWNALTDFQEPDLERVFPMYRESAESFAASEGIDIRECD</sequence>
<name>A0A1H8UTQ6_9GAMM</name>
<keyword evidence="2 3" id="KW-0732">Signal</keyword>
<dbReference type="Proteomes" id="UP000199657">
    <property type="component" value="Unassembled WGS sequence"/>
</dbReference>
<dbReference type="Pfam" id="PF13458">
    <property type="entry name" value="Peripla_BP_6"/>
    <property type="match status" value="1"/>
</dbReference>
<gene>
    <name evidence="5" type="ORF">SAMN04488052_10847</name>
</gene>
<dbReference type="AlphaFoldDB" id="A0A1H8UTQ6"/>
<keyword evidence="6" id="KW-1185">Reference proteome</keyword>
<dbReference type="SUPFAM" id="SSF53822">
    <property type="entry name" value="Periplasmic binding protein-like I"/>
    <property type="match status" value="1"/>
</dbReference>
<evidence type="ECO:0000256" key="2">
    <source>
        <dbReference type="ARBA" id="ARBA00022729"/>
    </source>
</evidence>
<dbReference type="STRING" id="406100.SAMN04488052_10847"/>
<dbReference type="InterPro" id="IPR051010">
    <property type="entry name" value="BCAA_transport"/>
</dbReference>
<evidence type="ECO:0000313" key="6">
    <source>
        <dbReference type="Proteomes" id="UP000199657"/>
    </source>
</evidence>
<reference evidence="5 6" key="1">
    <citation type="submission" date="2016-10" db="EMBL/GenBank/DDBJ databases">
        <authorList>
            <person name="de Groot N.N."/>
        </authorList>
    </citation>
    <scope>NUCLEOTIDE SEQUENCE [LARGE SCALE GENOMIC DNA]</scope>
    <source>
        <strain evidence="5 6">CGMCC 1.6291</strain>
    </source>
</reference>
<feature type="signal peptide" evidence="3">
    <location>
        <begin position="1"/>
        <end position="25"/>
    </location>
</feature>
<dbReference type="Gene3D" id="3.40.50.2300">
    <property type="match status" value="2"/>
</dbReference>
<evidence type="ECO:0000313" key="5">
    <source>
        <dbReference type="EMBL" id="SEP06526.1"/>
    </source>
</evidence>
<dbReference type="EMBL" id="FOEG01000008">
    <property type="protein sequence ID" value="SEP06526.1"/>
    <property type="molecule type" value="Genomic_DNA"/>
</dbReference>
<accession>A0A1H8UTQ6</accession>
<feature type="domain" description="Leucine-binding protein" evidence="4">
    <location>
        <begin position="37"/>
        <end position="401"/>
    </location>
</feature>
<dbReference type="PANTHER" id="PTHR30483">
    <property type="entry name" value="LEUCINE-SPECIFIC-BINDING PROTEIN"/>
    <property type="match status" value="1"/>
</dbReference>
<dbReference type="RefSeq" id="WP_171909942.1">
    <property type="nucleotide sequence ID" value="NZ_FOEG01000008.1"/>
</dbReference>
<proteinExistence type="inferred from homology"/>
<evidence type="ECO:0000259" key="4">
    <source>
        <dbReference type="Pfam" id="PF13458"/>
    </source>
</evidence>
<dbReference type="InterPro" id="IPR028081">
    <property type="entry name" value="Leu-bd"/>
</dbReference>
<evidence type="ECO:0000256" key="1">
    <source>
        <dbReference type="ARBA" id="ARBA00010062"/>
    </source>
</evidence>
<dbReference type="CDD" id="cd06334">
    <property type="entry name" value="PBP1_ABC_ligand_binding-like"/>
    <property type="match status" value="1"/>
</dbReference>
<evidence type="ECO:0000256" key="3">
    <source>
        <dbReference type="SAM" id="SignalP"/>
    </source>
</evidence>
<dbReference type="PANTHER" id="PTHR30483:SF38">
    <property type="entry name" value="BLR7848 PROTEIN"/>
    <property type="match status" value="1"/>
</dbReference>
<protein>
    <submittedName>
        <fullName evidence="5">Branched-chain amino acid transport system substrate-binding protein</fullName>
    </submittedName>
</protein>
<dbReference type="InterPro" id="IPR028082">
    <property type="entry name" value="Peripla_BP_I"/>
</dbReference>
<comment type="similarity">
    <text evidence="1">Belongs to the leucine-binding protein family.</text>
</comment>
<feature type="chain" id="PRO_5011571253" evidence="3">
    <location>
        <begin position="26"/>
        <end position="441"/>
    </location>
</feature>
<organism evidence="5 6">
    <name type="scientific">Aquisalimonas asiatica</name>
    <dbReference type="NCBI Taxonomy" id="406100"/>
    <lineage>
        <taxon>Bacteria</taxon>
        <taxon>Pseudomonadati</taxon>
        <taxon>Pseudomonadota</taxon>
        <taxon>Gammaproteobacteria</taxon>
        <taxon>Chromatiales</taxon>
        <taxon>Ectothiorhodospiraceae</taxon>
        <taxon>Aquisalimonas</taxon>
    </lineage>
</organism>